<evidence type="ECO:0000313" key="2">
    <source>
        <dbReference type="Proteomes" id="UP000009223"/>
    </source>
</evidence>
<dbReference type="Pfam" id="PF02082">
    <property type="entry name" value="Rrf2"/>
    <property type="match status" value="1"/>
</dbReference>
<reference evidence="2" key="1">
    <citation type="submission" date="2009-12" db="EMBL/GenBank/DDBJ databases">
        <title>Complete sequence of Treponema primitia strain ZAS-2.</title>
        <authorList>
            <person name="Tetu S.G."/>
            <person name="Matson E."/>
            <person name="Ren Q."/>
            <person name="Seshadri R."/>
            <person name="Elbourne L."/>
            <person name="Hassan K.A."/>
            <person name="Durkin A."/>
            <person name="Radune D."/>
            <person name="Mohamoud Y."/>
            <person name="Shay R."/>
            <person name="Jin S."/>
            <person name="Zhang X."/>
            <person name="Lucey K."/>
            <person name="Ballor N.R."/>
            <person name="Ottesen E."/>
            <person name="Rosenthal R."/>
            <person name="Allen A."/>
            <person name="Leadbetter J.R."/>
            <person name="Paulsen I.T."/>
        </authorList>
    </citation>
    <scope>NUCLEOTIDE SEQUENCE [LARGE SCALE GENOMIC DNA]</scope>
    <source>
        <strain evidence="2">ATCC BAA-887 / DSM 12427 / ZAS-2</strain>
    </source>
</reference>
<name>F5YJE5_TREPZ</name>
<protein>
    <submittedName>
        <fullName evidence="1">RRF2 family protein</fullName>
    </submittedName>
</protein>
<evidence type="ECO:0000313" key="1">
    <source>
        <dbReference type="EMBL" id="AEF86044.1"/>
    </source>
</evidence>
<gene>
    <name evidence="1" type="ordered locus">TREPR_0744</name>
</gene>
<dbReference type="eggNOG" id="COG1959">
    <property type="taxonomic scope" value="Bacteria"/>
</dbReference>
<organism evidence="1 2">
    <name type="scientific">Treponema primitia (strain ATCC BAA-887 / DSM 12427 / ZAS-2)</name>
    <dbReference type="NCBI Taxonomy" id="545694"/>
    <lineage>
        <taxon>Bacteria</taxon>
        <taxon>Pseudomonadati</taxon>
        <taxon>Spirochaetota</taxon>
        <taxon>Spirochaetia</taxon>
        <taxon>Spirochaetales</taxon>
        <taxon>Treponemataceae</taxon>
        <taxon>Treponema</taxon>
    </lineage>
</organism>
<dbReference type="SUPFAM" id="SSF46785">
    <property type="entry name" value="Winged helix' DNA-binding domain"/>
    <property type="match status" value="1"/>
</dbReference>
<dbReference type="AlphaFoldDB" id="F5YJE5"/>
<proteinExistence type="predicted"/>
<dbReference type="RefSeq" id="WP_015709293.1">
    <property type="nucleotide sequence ID" value="NC_015578.1"/>
</dbReference>
<dbReference type="InterPro" id="IPR000944">
    <property type="entry name" value="Tscrpt_reg_Rrf2"/>
</dbReference>
<reference evidence="1 2" key="2">
    <citation type="journal article" date="2011" name="ISME J.">
        <title>RNA-seq reveals cooperative metabolic interactions between two termite-gut spirochete species in co-culture.</title>
        <authorList>
            <person name="Rosenthal A.Z."/>
            <person name="Matson E.G."/>
            <person name="Eldar A."/>
            <person name="Leadbetter J.R."/>
        </authorList>
    </citation>
    <scope>NUCLEOTIDE SEQUENCE [LARGE SCALE GENOMIC DNA]</scope>
    <source>
        <strain evidence="2">ATCC BAA-887 / DSM 12427 / ZAS-2</strain>
    </source>
</reference>
<dbReference type="GO" id="GO:0003700">
    <property type="term" value="F:DNA-binding transcription factor activity"/>
    <property type="evidence" value="ECO:0007669"/>
    <property type="project" value="TreeGrafter"/>
</dbReference>
<dbReference type="EMBL" id="CP001843">
    <property type="protein sequence ID" value="AEF86044.1"/>
    <property type="molecule type" value="Genomic_DNA"/>
</dbReference>
<accession>F5YJE5</accession>
<dbReference type="PROSITE" id="PS51197">
    <property type="entry name" value="HTH_RRF2_2"/>
    <property type="match status" value="1"/>
</dbReference>
<dbReference type="Gene3D" id="1.10.10.10">
    <property type="entry name" value="Winged helix-like DNA-binding domain superfamily/Winged helix DNA-binding domain"/>
    <property type="match status" value="1"/>
</dbReference>
<dbReference type="PANTHER" id="PTHR33221:SF15">
    <property type="entry name" value="HTH-TYPE TRANSCRIPTIONAL REGULATOR YWGB-RELATED"/>
    <property type="match status" value="1"/>
</dbReference>
<dbReference type="InterPro" id="IPR036390">
    <property type="entry name" value="WH_DNA-bd_sf"/>
</dbReference>
<keyword evidence="2" id="KW-1185">Reference proteome</keyword>
<dbReference type="PANTHER" id="PTHR33221">
    <property type="entry name" value="WINGED HELIX-TURN-HELIX TRANSCRIPTIONAL REGULATOR, RRF2 FAMILY"/>
    <property type="match status" value="1"/>
</dbReference>
<dbReference type="HOGENOM" id="CLU_107144_4_2_12"/>
<dbReference type="KEGG" id="tpi:TREPR_0744"/>
<dbReference type="InterPro" id="IPR036388">
    <property type="entry name" value="WH-like_DNA-bd_sf"/>
</dbReference>
<dbReference type="Proteomes" id="UP000009223">
    <property type="component" value="Chromosome"/>
</dbReference>
<sequence>MRINTKCSTAIHILLMIYVVAPHRKVTSDYLAASVGRNPVEIRKIFGGLKEAGLIDVLRGNGGVALKRELKDITLLDIYAAVDNSALNELLGVHTNVSQKCPVGRNIHTLLMEPREKIGDAVKQTMSTITLEDLLNRLYEIDPAAWEFTPSGAGVSLGRKA</sequence>
<dbReference type="GO" id="GO:0005829">
    <property type="term" value="C:cytosol"/>
    <property type="evidence" value="ECO:0007669"/>
    <property type="project" value="TreeGrafter"/>
</dbReference>
<dbReference type="STRING" id="545694.TREPR_0744"/>